<dbReference type="eggNOG" id="COG1522">
    <property type="taxonomic scope" value="Bacteria"/>
</dbReference>
<dbReference type="PANTHER" id="PTHR10584">
    <property type="entry name" value="SUGAR KINASE"/>
    <property type="match status" value="1"/>
</dbReference>
<accession>F2JZK1</accession>
<sequence length="358" mass="38721">MTDQESTVLEAIRQDPLASQQTLANRIGMSRESLAGHIMRLTRQGYILGKGYMLASENPFVVIGGANIDINGRSSNALKMSDSNPGFVSQSPGGVGRNIAENLARLGENVHLVALIGEDQNGEWINERTRDAGVNTQDLIRHEQLPTSTYLAINNEVGELNAAIADMRIVDQLSPERLQTKMPLLQSAGHIILDANLSEDTIRWLATLTLKTTWCADAVSATKAIRLRPILSKLSVLKVNQDEARAILDSDEQDQTKLAKLLLEQGVQQVLLSLGNQGVLYASEHTCFSQTCLPSSPVSDSGAGDALIAGFLHARQQDHSIEKSLHFAAACAALTLESADANHPNLTNEHVNHGIESL</sequence>
<dbReference type="KEGG" id="mme:Marme_0488"/>
<dbReference type="eggNOG" id="COG0524">
    <property type="taxonomic scope" value="Bacteria"/>
</dbReference>
<dbReference type="CDD" id="cd01941">
    <property type="entry name" value="YeiC_kinase_like"/>
    <property type="match status" value="1"/>
</dbReference>
<keyword evidence="2" id="KW-0418">Kinase</keyword>
<dbReference type="STRING" id="717774.Marme_0488"/>
<keyword evidence="5" id="KW-1185">Reference proteome</keyword>
<organism evidence="4 5">
    <name type="scientific">Marinomonas mediterranea (strain ATCC 700492 / JCM 21426 / NBRC 103028 / MMB-1)</name>
    <dbReference type="NCBI Taxonomy" id="717774"/>
    <lineage>
        <taxon>Bacteria</taxon>
        <taxon>Pseudomonadati</taxon>
        <taxon>Pseudomonadota</taxon>
        <taxon>Gammaproteobacteria</taxon>
        <taxon>Oceanospirillales</taxon>
        <taxon>Oceanospirillaceae</taxon>
        <taxon>Marinomonas</taxon>
    </lineage>
</organism>
<evidence type="ECO:0000256" key="2">
    <source>
        <dbReference type="ARBA" id="ARBA00022777"/>
    </source>
</evidence>
<keyword evidence="1" id="KW-0808">Transferase</keyword>
<evidence type="ECO:0000256" key="1">
    <source>
        <dbReference type="ARBA" id="ARBA00022679"/>
    </source>
</evidence>
<dbReference type="SUPFAM" id="SSF46785">
    <property type="entry name" value="Winged helix' DNA-binding domain"/>
    <property type="match status" value="1"/>
</dbReference>
<protein>
    <submittedName>
        <fullName evidence="4">PfkB domain protein</fullName>
    </submittedName>
</protein>
<proteinExistence type="predicted"/>
<name>F2JZK1_MARM1</name>
<dbReference type="InterPro" id="IPR011611">
    <property type="entry name" value="PfkB_dom"/>
</dbReference>
<dbReference type="Pfam" id="PF00294">
    <property type="entry name" value="PfkB"/>
    <property type="match status" value="1"/>
</dbReference>
<evidence type="ECO:0000259" key="3">
    <source>
        <dbReference type="Pfam" id="PF00294"/>
    </source>
</evidence>
<dbReference type="EMBL" id="CP002583">
    <property type="protein sequence ID" value="ADZ89784.1"/>
    <property type="molecule type" value="Genomic_DNA"/>
</dbReference>
<dbReference type="PANTHER" id="PTHR10584:SF166">
    <property type="entry name" value="RIBOKINASE"/>
    <property type="match status" value="1"/>
</dbReference>
<evidence type="ECO:0000313" key="5">
    <source>
        <dbReference type="Proteomes" id="UP000001062"/>
    </source>
</evidence>
<gene>
    <name evidence="4" type="ordered locus">Marme_0488</name>
</gene>
<dbReference type="PROSITE" id="PS00583">
    <property type="entry name" value="PFKB_KINASES_1"/>
    <property type="match status" value="1"/>
</dbReference>
<dbReference type="Gene3D" id="3.40.1190.20">
    <property type="match status" value="1"/>
</dbReference>
<evidence type="ECO:0000313" key="4">
    <source>
        <dbReference type="EMBL" id="ADZ89784.1"/>
    </source>
</evidence>
<dbReference type="AlphaFoldDB" id="F2JZK1"/>
<dbReference type="InterPro" id="IPR029056">
    <property type="entry name" value="Ribokinase-like"/>
</dbReference>
<dbReference type="Proteomes" id="UP000001062">
    <property type="component" value="Chromosome"/>
</dbReference>
<dbReference type="SUPFAM" id="SSF53613">
    <property type="entry name" value="Ribokinase-like"/>
    <property type="match status" value="1"/>
</dbReference>
<dbReference type="InterPro" id="IPR036390">
    <property type="entry name" value="WH_DNA-bd_sf"/>
</dbReference>
<dbReference type="InterPro" id="IPR002173">
    <property type="entry name" value="Carboh/pur_kinase_PfkB_CS"/>
</dbReference>
<dbReference type="GO" id="GO:0016301">
    <property type="term" value="F:kinase activity"/>
    <property type="evidence" value="ECO:0007669"/>
    <property type="project" value="UniProtKB-KW"/>
</dbReference>
<dbReference type="OrthoDB" id="9806249at2"/>
<dbReference type="Pfam" id="PF13412">
    <property type="entry name" value="HTH_24"/>
    <property type="match status" value="1"/>
</dbReference>
<feature type="domain" description="Carbohydrate kinase PfkB" evidence="3">
    <location>
        <begin position="61"/>
        <end position="345"/>
    </location>
</feature>
<dbReference type="PATRIC" id="fig|717774.3.peg.502"/>
<reference evidence="4 5" key="1">
    <citation type="journal article" date="2012" name="Stand. Genomic Sci.">
        <title>Complete genome sequence of the melanogenic marine bacterium Marinomonas mediterranea type strain (MMB-1(T)).</title>
        <authorList>
            <person name="Lucas-Elio P."/>
            <person name="Goodwin L."/>
            <person name="Woyke T."/>
            <person name="Pitluck S."/>
            <person name="Nolan M."/>
            <person name="Kyrpides N.C."/>
            <person name="Detter J.C."/>
            <person name="Copeland A."/>
            <person name="Teshima H."/>
            <person name="Bruce D."/>
            <person name="Detter C."/>
            <person name="Tapia R."/>
            <person name="Han S."/>
            <person name="Land M.L."/>
            <person name="Ivanova N."/>
            <person name="Mikhailova N."/>
            <person name="Johnston A.W."/>
            <person name="Sanchez-Amat A."/>
        </authorList>
    </citation>
    <scope>NUCLEOTIDE SEQUENCE [LARGE SCALE GENOMIC DNA]</scope>
    <source>
        <strain evidence="5">ATCC 700492 / JCM 21426 / NBRC 103028 / MMB-1</strain>
    </source>
</reference>
<dbReference type="HOGENOM" id="CLU_027634_11_2_6"/>